<organism evidence="5">
    <name type="scientific">Selaginella moellendorffii</name>
    <name type="common">Spikemoss</name>
    <dbReference type="NCBI Taxonomy" id="88036"/>
    <lineage>
        <taxon>Eukaryota</taxon>
        <taxon>Viridiplantae</taxon>
        <taxon>Streptophyta</taxon>
        <taxon>Embryophyta</taxon>
        <taxon>Tracheophyta</taxon>
        <taxon>Lycopodiopsida</taxon>
        <taxon>Selaginellales</taxon>
        <taxon>Selaginellaceae</taxon>
        <taxon>Selaginella</taxon>
    </lineage>
</organism>
<keyword evidence="5" id="KW-1185">Reference proteome</keyword>
<proteinExistence type="predicted"/>
<dbReference type="Gramene" id="EFJ15383">
    <property type="protein sequence ID" value="EFJ15383"/>
    <property type="gene ID" value="SELMODRAFT_180275"/>
</dbReference>
<name>D8RRX6_SELML</name>
<keyword evidence="1" id="KW-0677">Repeat</keyword>
<dbReference type="OMA" id="WTHDARM"/>
<dbReference type="Pfam" id="PF01842">
    <property type="entry name" value="ACT"/>
    <property type="match status" value="3"/>
</dbReference>
<dbReference type="KEGG" id="smo:SELMODRAFT_100599"/>
<sequence>MVAAVATGRGWPYFDPEYETLAARINPPRVVIDNKVSEHATIIKLDSSNRHGILLDVVQVLTDLDLSILKAFISSDGGWFMDVFHVTDRDGNKLSDEKVIAHIEHKGVCQAYRTCSGARTIGVQSLAEHTAIELTGNDRPGLLSEISAVLASLGCNVVAAEVWTHNTRVACMVYVTDHEGHGGPVKDPTKLCHIKQMLGQVMKGDSLDGKTARTDFAMGLTHTERRLHQMMSADKEEEMEVAEEEAALSPAPTSISDSVDYKGRPTVTVKNCVEKGYSVVTVQCADRPKLLFDTVCTLTDMEYVVFHATIDSEGPNAFQEYYIRHLDGYTLNTETERQRVVRCLEAAILRRASQGVRLELSTQDRIGLLSDVTRIFRENGLSVARAEVTTRDDMAVNVFYVTDANGGSVDMRVVEAIREEVGLAILKVTQERFPPKMLHSSPTESADKSAARFSLGSFFRSHSERLLYTLGLLKSYT</sequence>
<dbReference type="FunCoup" id="D8RRX6">
    <property type="interactions" value="302"/>
</dbReference>
<dbReference type="PANTHER" id="PTHR31096">
    <property type="entry name" value="ACT DOMAIN-CONTAINING PROTEIN ACR4-RELATED"/>
    <property type="match status" value="1"/>
</dbReference>
<evidence type="ECO:0000313" key="3">
    <source>
        <dbReference type="EMBL" id="EFJ15383.1"/>
    </source>
</evidence>
<dbReference type="EMBL" id="GL377588">
    <property type="protein sequence ID" value="EFJ24964.1"/>
    <property type="molecule type" value="Genomic_DNA"/>
</dbReference>
<dbReference type="SUPFAM" id="SSF55021">
    <property type="entry name" value="ACT-like"/>
    <property type="match status" value="3"/>
</dbReference>
<evidence type="ECO:0000259" key="2">
    <source>
        <dbReference type="PROSITE" id="PS51671"/>
    </source>
</evidence>
<dbReference type="CDD" id="cd04897">
    <property type="entry name" value="ACT_ACR_3"/>
    <property type="match status" value="1"/>
</dbReference>
<dbReference type="InterPro" id="IPR045865">
    <property type="entry name" value="ACT-like_dom_sf"/>
</dbReference>
<dbReference type="Proteomes" id="UP000001514">
    <property type="component" value="Unassembled WGS sequence"/>
</dbReference>
<evidence type="ECO:0000313" key="5">
    <source>
        <dbReference type="Proteomes" id="UP000001514"/>
    </source>
</evidence>
<dbReference type="Gene3D" id="3.30.70.260">
    <property type="match status" value="2"/>
</dbReference>
<gene>
    <name evidence="4" type="ORF">SELMODRAFT_100599</name>
    <name evidence="3" type="ORF">SELMODRAFT_180275</name>
</gene>
<protein>
    <recommendedName>
        <fullName evidence="2">ACT domain-containing protein</fullName>
    </recommendedName>
</protein>
<feature type="domain" description="ACT" evidence="2">
    <location>
        <begin position="357"/>
        <end position="435"/>
    </location>
</feature>
<dbReference type="HOGENOM" id="CLU_031332_3_0_1"/>
<dbReference type="CDD" id="cd04926">
    <property type="entry name" value="ACT_ACR_4"/>
    <property type="match status" value="1"/>
</dbReference>
<dbReference type="InterPro" id="IPR040217">
    <property type="entry name" value="ACR1-12"/>
</dbReference>
<feature type="domain" description="ACT" evidence="2">
    <location>
        <begin position="131"/>
        <end position="209"/>
    </location>
</feature>
<dbReference type="KEGG" id="smo:SELMODRAFT_180275"/>
<dbReference type="STRING" id="88036.D8RRX6"/>
<dbReference type="EMBL" id="GL377623">
    <property type="protein sequence ID" value="EFJ15383.1"/>
    <property type="molecule type" value="Genomic_DNA"/>
</dbReference>
<accession>D8RRX6</accession>
<dbReference type="PROSITE" id="PS51671">
    <property type="entry name" value="ACT"/>
    <property type="match status" value="3"/>
</dbReference>
<dbReference type="InterPro" id="IPR002912">
    <property type="entry name" value="ACT_dom"/>
</dbReference>
<evidence type="ECO:0000256" key="1">
    <source>
        <dbReference type="ARBA" id="ARBA00022737"/>
    </source>
</evidence>
<reference evidence="4 5" key="1">
    <citation type="journal article" date="2011" name="Science">
        <title>The Selaginella genome identifies genetic changes associated with the evolution of vascular plants.</title>
        <authorList>
            <person name="Banks J.A."/>
            <person name="Nishiyama T."/>
            <person name="Hasebe M."/>
            <person name="Bowman J.L."/>
            <person name="Gribskov M."/>
            <person name="dePamphilis C."/>
            <person name="Albert V.A."/>
            <person name="Aono N."/>
            <person name="Aoyama T."/>
            <person name="Ambrose B.A."/>
            <person name="Ashton N.W."/>
            <person name="Axtell M.J."/>
            <person name="Barker E."/>
            <person name="Barker M.S."/>
            <person name="Bennetzen J.L."/>
            <person name="Bonawitz N.D."/>
            <person name="Chapple C."/>
            <person name="Cheng C."/>
            <person name="Correa L.G."/>
            <person name="Dacre M."/>
            <person name="DeBarry J."/>
            <person name="Dreyer I."/>
            <person name="Elias M."/>
            <person name="Engstrom E.M."/>
            <person name="Estelle M."/>
            <person name="Feng L."/>
            <person name="Finet C."/>
            <person name="Floyd S.K."/>
            <person name="Frommer W.B."/>
            <person name="Fujita T."/>
            <person name="Gramzow L."/>
            <person name="Gutensohn M."/>
            <person name="Harholt J."/>
            <person name="Hattori M."/>
            <person name="Heyl A."/>
            <person name="Hirai T."/>
            <person name="Hiwatashi Y."/>
            <person name="Ishikawa M."/>
            <person name="Iwata M."/>
            <person name="Karol K.G."/>
            <person name="Koehler B."/>
            <person name="Kolukisaoglu U."/>
            <person name="Kubo M."/>
            <person name="Kurata T."/>
            <person name="Lalonde S."/>
            <person name="Li K."/>
            <person name="Li Y."/>
            <person name="Litt A."/>
            <person name="Lyons E."/>
            <person name="Manning G."/>
            <person name="Maruyama T."/>
            <person name="Michael T.P."/>
            <person name="Mikami K."/>
            <person name="Miyazaki S."/>
            <person name="Morinaga S."/>
            <person name="Murata T."/>
            <person name="Mueller-Roeber B."/>
            <person name="Nelson D.R."/>
            <person name="Obara M."/>
            <person name="Oguri Y."/>
            <person name="Olmstead R.G."/>
            <person name="Onodera N."/>
            <person name="Petersen B.L."/>
            <person name="Pils B."/>
            <person name="Prigge M."/>
            <person name="Rensing S.A."/>
            <person name="Riano-Pachon D.M."/>
            <person name="Roberts A.W."/>
            <person name="Sato Y."/>
            <person name="Scheller H.V."/>
            <person name="Schulz B."/>
            <person name="Schulz C."/>
            <person name="Shakirov E.V."/>
            <person name="Shibagaki N."/>
            <person name="Shinohara N."/>
            <person name="Shippen D.E."/>
            <person name="Soerensen I."/>
            <person name="Sotooka R."/>
            <person name="Sugimoto N."/>
            <person name="Sugita M."/>
            <person name="Sumikawa N."/>
            <person name="Tanurdzic M."/>
            <person name="Theissen G."/>
            <person name="Ulvskov P."/>
            <person name="Wakazuki S."/>
            <person name="Weng J.K."/>
            <person name="Willats W.W."/>
            <person name="Wipf D."/>
            <person name="Wolf P.G."/>
            <person name="Yang L."/>
            <person name="Zimmer A.D."/>
            <person name="Zhu Q."/>
            <person name="Mitros T."/>
            <person name="Hellsten U."/>
            <person name="Loque D."/>
            <person name="Otillar R."/>
            <person name="Salamov A."/>
            <person name="Schmutz J."/>
            <person name="Shapiro H."/>
            <person name="Lindquist E."/>
            <person name="Lucas S."/>
            <person name="Rokhsar D."/>
            <person name="Grigoriev I.V."/>
        </authorList>
    </citation>
    <scope>NUCLEOTIDE SEQUENCE [LARGE SCALE GENOMIC DNA]</scope>
</reference>
<dbReference type="Gramene" id="EFJ24964">
    <property type="protein sequence ID" value="EFJ24964"/>
    <property type="gene ID" value="SELMODRAFT_100599"/>
</dbReference>
<feature type="domain" description="ACT" evidence="2">
    <location>
        <begin position="42"/>
        <end position="117"/>
    </location>
</feature>
<dbReference type="eggNOG" id="ENOG502QT1H">
    <property type="taxonomic scope" value="Eukaryota"/>
</dbReference>
<dbReference type="InParanoid" id="D8RRX6"/>
<dbReference type="PANTHER" id="PTHR31096:SF22">
    <property type="entry name" value="ACT DOMAIN-CONTAINING PROTEIN ACR4"/>
    <property type="match status" value="1"/>
</dbReference>
<dbReference type="AlphaFoldDB" id="D8RRX6"/>
<evidence type="ECO:0000313" key="4">
    <source>
        <dbReference type="EMBL" id="EFJ24964.1"/>
    </source>
</evidence>